<feature type="signal peptide" evidence="7">
    <location>
        <begin position="1"/>
        <end position="19"/>
    </location>
</feature>
<dbReference type="CDD" id="cd00033">
    <property type="entry name" value="CCP"/>
    <property type="match status" value="2"/>
</dbReference>
<protein>
    <recommendedName>
        <fullName evidence="8">Sushi domain-containing protein</fullName>
    </recommendedName>
</protein>
<evidence type="ECO:0000259" key="8">
    <source>
        <dbReference type="PROSITE" id="PS50923"/>
    </source>
</evidence>
<dbReference type="PANTHER" id="PTHR19325">
    <property type="entry name" value="COMPLEMENT COMPONENT-RELATED SUSHI DOMAIN-CONTAINING"/>
    <property type="match status" value="1"/>
</dbReference>
<evidence type="ECO:0000256" key="6">
    <source>
        <dbReference type="SAM" id="Phobius"/>
    </source>
</evidence>
<evidence type="ECO:0000256" key="4">
    <source>
        <dbReference type="ARBA" id="ARBA00023180"/>
    </source>
</evidence>
<comment type="caution">
    <text evidence="9">The sequence shown here is derived from an EMBL/GenBank/DDBJ whole genome shotgun (WGS) entry which is preliminary data.</text>
</comment>
<dbReference type="Pfam" id="PF00084">
    <property type="entry name" value="Sushi"/>
    <property type="match status" value="4"/>
</dbReference>
<reference evidence="9" key="3">
    <citation type="submission" date="2023-05" db="EMBL/GenBank/DDBJ databases">
        <authorList>
            <person name="Smith C.H."/>
        </authorList>
    </citation>
    <scope>NUCLEOTIDE SEQUENCE</scope>
    <source>
        <strain evidence="9">CHS0354</strain>
        <tissue evidence="9">Mantle</tissue>
    </source>
</reference>
<proteinExistence type="predicted"/>
<feature type="chain" id="PRO_5042151261" description="Sushi domain-containing protein" evidence="7">
    <location>
        <begin position="20"/>
        <end position="391"/>
    </location>
</feature>
<evidence type="ECO:0000256" key="2">
    <source>
        <dbReference type="ARBA" id="ARBA00022737"/>
    </source>
</evidence>
<keyword evidence="6" id="KW-1133">Transmembrane helix</keyword>
<feature type="disulfide bond" evidence="5">
    <location>
        <begin position="21"/>
        <end position="64"/>
    </location>
</feature>
<dbReference type="AlphaFoldDB" id="A0AAE0SQQ8"/>
<evidence type="ECO:0000313" key="9">
    <source>
        <dbReference type="EMBL" id="KAK3595930.1"/>
    </source>
</evidence>
<feature type="disulfide bond" evidence="5">
    <location>
        <begin position="108"/>
        <end position="135"/>
    </location>
</feature>
<organism evidence="9 10">
    <name type="scientific">Potamilus streckersoni</name>
    <dbReference type="NCBI Taxonomy" id="2493646"/>
    <lineage>
        <taxon>Eukaryota</taxon>
        <taxon>Metazoa</taxon>
        <taxon>Spiralia</taxon>
        <taxon>Lophotrochozoa</taxon>
        <taxon>Mollusca</taxon>
        <taxon>Bivalvia</taxon>
        <taxon>Autobranchia</taxon>
        <taxon>Heteroconchia</taxon>
        <taxon>Palaeoheterodonta</taxon>
        <taxon>Unionida</taxon>
        <taxon>Unionoidea</taxon>
        <taxon>Unionidae</taxon>
        <taxon>Ambleminae</taxon>
        <taxon>Lampsilini</taxon>
        <taxon>Potamilus</taxon>
    </lineage>
</organism>
<keyword evidence="10" id="KW-1185">Reference proteome</keyword>
<keyword evidence="3 5" id="KW-1015">Disulfide bond</keyword>
<evidence type="ECO:0000256" key="3">
    <source>
        <dbReference type="ARBA" id="ARBA00023157"/>
    </source>
</evidence>
<dbReference type="SUPFAM" id="SSF57535">
    <property type="entry name" value="Complement control module/SCR domain"/>
    <property type="match status" value="4"/>
</dbReference>
<comment type="caution">
    <text evidence="5">Lacks conserved residue(s) required for the propagation of feature annotation.</text>
</comment>
<evidence type="ECO:0000256" key="1">
    <source>
        <dbReference type="ARBA" id="ARBA00022659"/>
    </source>
</evidence>
<reference evidence="9" key="1">
    <citation type="journal article" date="2021" name="Genome Biol. Evol.">
        <title>A High-Quality Reference Genome for a Parasitic Bivalve with Doubly Uniparental Inheritance (Bivalvia: Unionida).</title>
        <authorList>
            <person name="Smith C.H."/>
        </authorList>
    </citation>
    <scope>NUCLEOTIDE SEQUENCE</scope>
    <source>
        <strain evidence="9">CHS0354</strain>
    </source>
</reference>
<dbReference type="SMART" id="SM00032">
    <property type="entry name" value="CCP"/>
    <property type="match status" value="4"/>
</dbReference>
<dbReference type="InterPro" id="IPR035976">
    <property type="entry name" value="Sushi/SCR/CCP_sf"/>
</dbReference>
<dbReference type="EMBL" id="JAEAOA010001917">
    <property type="protein sequence ID" value="KAK3595930.1"/>
    <property type="molecule type" value="Genomic_DNA"/>
</dbReference>
<keyword evidence="6" id="KW-0472">Membrane</keyword>
<keyword evidence="2" id="KW-0677">Repeat</keyword>
<keyword evidence="4" id="KW-0325">Glycoprotein</keyword>
<dbReference type="InterPro" id="IPR050350">
    <property type="entry name" value="Compl-Cell_Adhes-Reg"/>
</dbReference>
<dbReference type="Proteomes" id="UP001195483">
    <property type="component" value="Unassembled WGS sequence"/>
</dbReference>
<name>A0AAE0SQQ8_9BIVA</name>
<feature type="domain" description="Sushi" evidence="8">
    <location>
        <begin position="79"/>
        <end position="137"/>
    </location>
</feature>
<dbReference type="PANTHER" id="PTHR19325:SF575">
    <property type="entry name" value="LOCOMOTION-RELATED PROTEIN HIKARU GENKI"/>
    <property type="match status" value="1"/>
</dbReference>
<evidence type="ECO:0000313" key="10">
    <source>
        <dbReference type="Proteomes" id="UP001195483"/>
    </source>
</evidence>
<dbReference type="InterPro" id="IPR000436">
    <property type="entry name" value="Sushi_SCR_CCP_dom"/>
</dbReference>
<evidence type="ECO:0000256" key="5">
    <source>
        <dbReference type="PROSITE-ProRule" id="PRU00302"/>
    </source>
</evidence>
<evidence type="ECO:0000256" key="7">
    <source>
        <dbReference type="SAM" id="SignalP"/>
    </source>
</evidence>
<feature type="transmembrane region" description="Helical" evidence="6">
    <location>
        <begin position="323"/>
        <end position="347"/>
    </location>
</feature>
<keyword evidence="6" id="KW-0812">Transmembrane</keyword>
<dbReference type="PROSITE" id="PS50923">
    <property type="entry name" value="SUSHI"/>
    <property type="match status" value="3"/>
</dbReference>
<accession>A0AAE0SQQ8</accession>
<gene>
    <name evidence="9" type="ORF">CHS0354_032438</name>
</gene>
<keyword evidence="7" id="KW-0732">Signal</keyword>
<feature type="domain" description="Sushi" evidence="8">
    <location>
        <begin position="138"/>
        <end position="197"/>
    </location>
</feature>
<sequence length="391" mass="42926">MLREMFLMLLLYSVDMIAGDCDTAPIVRETFHNGSSIGPYSEGVVLRYMCTQAFDQVGRNYYQCSNGVWTGGNMSCTLGRCTDIDPPPNSYIVGQAGYYVGETTTFRCLEGYEMNGVSWIMCRADRTWSPELPICVKVRCPEFSTPDADIFQDFSEFKNVFGSMNKITCKIGTVLQGPQYITCLANKTWSGSPSCTVPNCGNPPASYEPCTDVFYTDGNTNIGSQVEVHCHENAVPDGVNAHLICSDTGTWSHEYHCLCGCIVDYGESSYSGPINVTHNTEIDWLCLNGRESKVKCENGTLKPVPSCNVTHFTTPEEPYIDTLLIAIVVNTVAGCTIAISAFIFFCCPCCKNRRAQLCASCKLCSKAKKSNANITPDKEVTILVPLVETKG</sequence>
<keyword evidence="1 5" id="KW-0768">Sushi</keyword>
<feature type="disulfide bond" evidence="5">
    <location>
        <begin position="140"/>
        <end position="183"/>
    </location>
</feature>
<dbReference type="Gene3D" id="2.10.70.10">
    <property type="entry name" value="Complement Module, domain 1"/>
    <property type="match status" value="3"/>
</dbReference>
<reference evidence="9" key="2">
    <citation type="journal article" date="2021" name="Genome Biol. Evol.">
        <title>Developing a high-quality reference genome for a parasitic bivalve with doubly uniparental inheritance (Bivalvia: Unionida).</title>
        <authorList>
            <person name="Smith C.H."/>
        </authorList>
    </citation>
    <scope>NUCLEOTIDE SEQUENCE</scope>
    <source>
        <strain evidence="9">CHS0354</strain>
        <tissue evidence="9">Mantle</tissue>
    </source>
</reference>
<feature type="domain" description="Sushi" evidence="8">
    <location>
        <begin position="19"/>
        <end position="78"/>
    </location>
</feature>